<keyword evidence="4" id="KW-0479">Metal-binding</keyword>
<keyword evidence="3" id="KW-0001">2Fe-2S</keyword>
<dbReference type="PROSITE" id="PS00197">
    <property type="entry name" value="2FE2S_FER_1"/>
    <property type="match status" value="1"/>
</dbReference>
<dbReference type="InterPro" id="IPR001433">
    <property type="entry name" value="OxRdtase_FAD/NAD-bd"/>
</dbReference>
<keyword evidence="11" id="KW-1185">Reference proteome</keyword>
<dbReference type="CDD" id="cd06185">
    <property type="entry name" value="PDR_like"/>
    <property type="match status" value="1"/>
</dbReference>
<evidence type="ECO:0000313" key="11">
    <source>
        <dbReference type="Proteomes" id="UP000321379"/>
    </source>
</evidence>
<evidence type="ECO:0000256" key="7">
    <source>
        <dbReference type="ARBA" id="ARBA00023014"/>
    </source>
</evidence>
<evidence type="ECO:0000256" key="2">
    <source>
        <dbReference type="ARBA" id="ARBA00022630"/>
    </source>
</evidence>
<evidence type="ECO:0000256" key="3">
    <source>
        <dbReference type="ARBA" id="ARBA00022714"/>
    </source>
</evidence>
<evidence type="ECO:0000259" key="8">
    <source>
        <dbReference type="PROSITE" id="PS51085"/>
    </source>
</evidence>
<evidence type="ECO:0000259" key="9">
    <source>
        <dbReference type="PROSITE" id="PS51384"/>
    </source>
</evidence>
<keyword evidence="2" id="KW-0285">Flavoprotein</keyword>
<feature type="domain" description="FAD-binding FR-type" evidence="9">
    <location>
        <begin position="6"/>
        <end position="106"/>
    </location>
</feature>
<dbReference type="PROSITE" id="PS51085">
    <property type="entry name" value="2FE2S_FER_2"/>
    <property type="match status" value="1"/>
</dbReference>
<dbReference type="InterPro" id="IPR001041">
    <property type="entry name" value="2Fe-2S_ferredoxin-type"/>
</dbReference>
<dbReference type="Pfam" id="PF00111">
    <property type="entry name" value="Fer2"/>
    <property type="match status" value="1"/>
</dbReference>
<proteinExistence type="predicted"/>
<dbReference type="PANTHER" id="PTHR47354">
    <property type="entry name" value="NADH OXIDOREDUCTASE HCR"/>
    <property type="match status" value="1"/>
</dbReference>
<dbReference type="Pfam" id="PF00175">
    <property type="entry name" value="NAD_binding_1"/>
    <property type="match status" value="1"/>
</dbReference>
<comment type="cofactor">
    <cofactor evidence="1">
        <name>FAD</name>
        <dbReference type="ChEBI" id="CHEBI:57692"/>
    </cofactor>
</comment>
<comment type="caution">
    <text evidence="10">The sequence shown here is derived from an EMBL/GenBank/DDBJ whole genome shotgun (WGS) entry which is preliminary data.</text>
</comment>
<dbReference type="InterPro" id="IPR050415">
    <property type="entry name" value="MRET"/>
</dbReference>
<dbReference type="SUPFAM" id="SSF63380">
    <property type="entry name" value="Riboflavin synthase domain-like"/>
    <property type="match status" value="1"/>
</dbReference>
<sequence length="316" mass="33352">MTDHHETELDTVVVGRSRASDDVDIFELRAPDGAALPAWTPGAHIDVILPGIGERQYSLVPAPAGSWRIGVLREPTGRGGSAWLHSALDVGAALRVRGPRNHFAFAPPAGTRSLFLAGGVGITPIAAMVDAAAAAGVDFTLHYSGRSRSSMALVDELSAAHQGRVVVHASDEGDRLDLDSLFADLDPDYVVYCCGPAHYIDAVETAAAGRPLHVERFEAKTLGPPVLDEAFEVELAGTGVTVTVPPERSILDLAEEAGAFVLSSCREGTCGTCETVVLEGEVDHRDSILTPDEQAENTVMYICVSRAAGPRLVLDL</sequence>
<evidence type="ECO:0000256" key="5">
    <source>
        <dbReference type="ARBA" id="ARBA00023002"/>
    </source>
</evidence>
<accession>A0A5C8UNP9</accession>
<dbReference type="InterPro" id="IPR036010">
    <property type="entry name" value="2Fe-2S_ferredoxin-like_sf"/>
</dbReference>
<evidence type="ECO:0000313" key="10">
    <source>
        <dbReference type="EMBL" id="TXN30025.1"/>
    </source>
</evidence>
<reference evidence="10 11" key="1">
    <citation type="submission" date="2019-08" db="EMBL/GenBank/DDBJ databases">
        <title>Bacterial whole genome sequence for Glaciihabitans sp. CHu50b-6-2.</title>
        <authorList>
            <person name="Jin L."/>
        </authorList>
    </citation>
    <scope>NUCLEOTIDE SEQUENCE [LARGE SCALE GENOMIC DNA]</scope>
    <source>
        <strain evidence="10 11">CHu50b-6-2</strain>
    </source>
</reference>
<dbReference type="Gene3D" id="3.40.50.80">
    <property type="entry name" value="Nucleotide-binding domain of ferredoxin-NADP reductase (FNR) module"/>
    <property type="match status" value="1"/>
</dbReference>
<dbReference type="SUPFAM" id="SSF54292">
    <property type="entry name" value="2Fe-2S ferredoxin-like"/>
    <property type="match status" value="1"/>
</dbReference>
<protein>
    <submittedName>
        <fullName evidence="10">Oxidoreductase</fullName>
    </submittedName>
</protein>
<dbReference type="InterPro" id="IPR017938">
    <property type="entry name" value="Riboflavin_synthase-like_b-brl"/>
</dbReference>
<dbReference type="RefSeq" id="WP_147784068.1">
    <property type="nucleotide sequence ID" value="NZ_VRMG01000008.1"/>
</dbReference>
<dbReference type="PANTHER" id="PTHR47354:SF1">
    <property type="entry name" value="CARNITINE MONOOXYGENASE REDUCTASE SUBUNIT"/>
    <property type="match status" value="1"/>
</dbReference>
<name>A0A5C8UNP9_9MICO</name>
<keyword evidence="6" id="KW-0408">Iron</keyword>
<dbReference type="SUPFAM" id="SSF52343">
    <property type="entry name" value="Ferredoxin reductase-like, C-terminal NADP-linked domain"/>
    <property type="match status" value="1"/>
</dbReference>
<dbReference type="InterPro" id="IPR017927">
    <property type="entry name" value="FAD-bd_FR_type"/>
</dbReference>
<dbReference type="CDD" id="cd00207">
    <property type="entry name" value="fer2"/>
    <property type="match status" value="1"/>
</dbReference>
<dbReference type="Proteomes" id="UP000321379">
    <property type="component" value="Unassembled WGS sequence"/>
</dbReference>
<dbReference type="PROSITE" id="PS51384">
    <property type="entry name" value="FAD_FR"/>
    <property type="match status" value="1"/>
</dbReference>
<evidence type="ECO:0000256" key="4">
    <source>
        <dbReference type="ARBA" id="ARBA00022723"/>
    </source>
</evidence>
<dbReference type="EMBL" id="VRMG01000008">
    <property type="protein sequence ID" value="TXN30025.1"/>
    <property type="molecule type" value="Genomic_DNA"/>
</dbReference>
<organism evidence="10 11">
    <name type="scientific">Lacisediminihabitans profunda</name>
    <dbReference type="NCBI Taxonomy" id="2594790"/>
    <lineage>
        <taxon>Bacteria</taxon>
        <taxon>Bacillati</taxon>
        <taxon>Actinomycetota</taxon>
        <taxon>Actinomycetes</taxon>
        <taxon>Micrococcales</taxon>
        <taxon>Microbacteriaceae</taxon>
        <taxon>Lacisediminihabitans</taxon>
    </lineage>
</organism>
<gene>
    <name evidence="10" type="ORF">FVP33_12945</name>
</gene>
<dbReference type="InterPro" id="IPR006058">
    <property type="entry name" value="2Fe2S_fd_BS"/>
</dbReference>
<dbReference type="Gene3D" id="3.10.20.30">
    <property type="match status" value="1"/>
</dbReference>
<keyword evidence="5" id="KW-0560">Oxidoreductase</keyword>
<dbReference type="PRINTS" id="PR00409">
    <property type="entry name" value="PHDIOXRDTASE"/>
</dbReference>
<dbReference type="GO" id="GO:0051537">
    <property type="term" value="F:2 iron, 2 sulfur cluster binding"/>
    <property type="evidence" value="ECO:0007669"/>
    <property type="project" value="UniProtKB-KW"/>
</dbReference>
<dbReference type="InterPro" id="IPR039261">
    <property type="entry name" value="FNR_nucleotide-bd"/>
</dbReference>
<dbReference type="Gene3D" id="2.40.30.10">
    <property type="entry name" value="Translation factors"/>
    <property type="match status" value="1"/>
</dbReference>
<dbReference type="InterPro" id="IPR012675">
    <property type="entry name" value="Beta-grasp_dom_sf"/>
</dbReference>
<keyword evidence="7" id="KW-0411">Iron-sulfur</keyword>
<feature type="domain" description="2Fe-2S ferredoxin-type" evidence="8">
    <location>
        <begin position="231"/>
        <end position="316"/>
    </location>
</feature>
<dbReference type="GO" id="GO:0016491">
    <property type="term" value="F:oxidoreductase activity"/>
    <property type="evidence" value="ECO:0007669"/>
    <property type="project" value="UniProtKB-KW"/>
</dbReference>
<dbReference type="GO" id="GO:0046872">
    <property type="term" value="F:metal ion binding"/>
    <property type="evidence" value="ECO:0007669"/>
    <property type="project" value="UniProtKB-KW"/>
</dbReference>
<dbReference type="AlphaFoldDB" id="A0A5C8UNP9"/>
<evidence type="ECO:0000256" key="6">
    <source>
        <dbReference type="ARBA" id="ARBA00023004"/>
    </source>
</evidence>
<evidence type="ECO:0000256" key="1">
    <source>
        <dbReference type="ARBA" id="ARBA00001974"/>
    </source>
</evidence>